<dbReference type="SUPFAM" id="SSF49562">
    <property type="entry name" value="C2 domain (Calcium/lipid-binding domain, CaLB)"/>
    <property type="match status" value="1"/>
</dbReference>
<dbReference type="InterPro" id="IPR056290">
    <property type="entry name" value="CEPT76/DRC7_peptidase-like_dom"/>
</dbReference>
<feature type="region of interest" description="Disordered" evidence="3">
    <location>
        <begin position="554"/>
        <end position="573"/>
    </location>
</feature>
<dbReference type="Proteomes" id="UP001189429">
    <property type="component" value="Unassembled WGS sequence"/>
</dbReference>
<keyword evidence="2" id="KW-0206">Cytoskeleton</keyword>
<dbReference type="InterPro" id="IPR035892">
    <property type="entry name" value="C2_domain_sf"/>
</dbReference>
<dbReference type="InterPro" id="IPR038765">
    <property type="entry name" value="Papain-like_cys_pep_sf"/>
</dbReference>
<feature type="region of interest" description="Disordered" evidence="3">
    <location>
        <begin position="893"/>
        <end position="931"/>
    </location>
</feature>
<evidence type="ECO:0000313" key="5">
    <source>
        <dbReference type="EMBL" id="CAK0849290.1"/>
    </source>
</evidence>
<accession>A0ABN9TTY5</accession>
<keyword evidence="6" id="KW-1185">Reference proteome</keyword>
<evidence type="ECO:0000259" key="4">
    <source>
        <dbReference type="PROSITE" id="PS50004"/>
    </source>
</evidence>
<dbReference type="PROSITE" id="PS50004">
    <property type="entry name" value="C2"/>
    <property type="match status" value="1"/>
</dbReference>
<dbReference type="SMART" id="SM00239">
    <property type="entry name" value="C2"/>
    <property type="match status" value="1"/>
</dbReference>
<organism evidence="5 6">
    <name type="scientific">Prorocentrum cordatum</name>
    <dbReference type="NCBI Taxonomy" id="2364126"/>
    <lineage>
        <taxon>Eukaryota</taxon>
        <taxon>Sar</taxon>
        <taxon>Alveolata</taxon>
        <taxon>Dinophyceae</taxon>
        <taxon>Prorocentrales</taxon>
        <taxon>Prorocentraceae</taxon>
        <taxon>Prorocentrum</taxon>
    </lineage>
</organism>
<dbReference type="PANTHER" id="PTHR46436:SF2">
    <property type="entry name" value="CHROMOSOME UNDETERMINED SCAFFOLD_119, WHOLE GENOME SHOTGUN SEQUENCE"/>
    <property type="match status" value="1"/>
</dbReference>
<keyword evidence="2" id="KW-0963">Cytoplasm</keyword>
<dbReference type="InterPro" id="IPR052299">
    <property type="entry name" value="CEP76"/>
</dbReference>
<evidence type="ECO:0000256" key="3">
    <source>
        <dbReference type="SAM" id="MobiDB-lite"/>
    </source>
</evidence>
<dbReference type="SUPFAM" id="SSF54001">
    <property type="entry name" value="Cysteine proteinases"/>
    <property type="match status" value="1"/>
</dbReference>
<comment type="subcellular location">
    <subcellularLocation>
        <location evidence="1">Cytoplasm</location>
        <location evidence="1">Cytoskeleton</location>
    </subcellularLocation>
</comment>
<reference evidence="5" key="1">
    <citation type="submission" date="2023-10" db="EMBL/GenBank/DDBJ databases">
        <authorList>
            <person name="Chen Y."/>
            <person name="Shah S."/>
            <person name="Dougan E. K."/>
            <person name="Thang M."/>
            <person name="Chan C."/>
        </authorList>
    </citation>
    <scope>NUCLEOTIDE SEQUENCE [LARGE SCALE GENOMIC DNA]</scope>
</reference>
<comment type="caution">
    <text evidence="5">The sequence shown here is derived from an EMBL/GenBank/DDBJ whole genome shotgun (WGS) entry which is preliminary data.</text>
</comment>
<dbReference type="CDD" id="cd00030">
    <property type="entry name" value="C2"/>
    <property type="match status" value="1"/>
</dbReference>
<gene>
    <name evidence="5" type="ORF">PCOR1329_LOCUS42014</name>
</gene>
<evidence type="ECO:0000256" key="2">
    <source>
        <dbReference type="ARBA" id="ARBA00023212"/>
    </source>
</evidence>
<dbReference type="PANTHER" id="PTHR46436">
    <property type="entry name" value="CENTROSOMAL PROTEIN OF 76 KDA"/>
    <property type="match status" value="1"/>
</dbReference>
<sequence length="931" mass="104805">MVHSGNPVLESLPPFIHIGTALMGLTSVLDISVFRGRAKALANEEESFNVAVLTGSIRCTERSVGHKDEDQEVVPGGRPKQPKSERTVSHLSKKEMHLVVRVAKCEGLPVGDTEFGTSDPFLRVLWDNGVQTSQTIKGTLRPVFNFNTYFPVRFFNPRIMMPRHRETSLMFELATKGDITLQVWDDDGTSADYLGGTKVHMWQIMESKVIQKRSLLGQAAKIKETDPDADMGRAKVKQWFELDREVRVFDGTKTELVGCNLPKTEPAYIYFEAYFYPDDWPDEMEGLRHEEEGEHNDAHWRKKEEWFHAKASKFAQVYGAIYPDSIGAFPPASDTSTVSRTKLLRRFPSIGLHPQTLTAVPLMAFLAKIVAPEEYTRPAALLHWMNCITFFCTEAQEKSGRISEAGWKDPQTLLSARKGTVQDHAVLLCSVLLGNGSDAYVCKGTVWREEGSSATGQGSQEKTPKLVEHVWVMTRDEETGWVTFWEPCSREMYHLPHRCTKKEKQTYGKKPKRALSTFVGHLGGDQHGYGGLQRGESRQLGEDDYQSGLLASIGGTNRHATQPKAKAKMGSRAARKLREDNMVQERQTSDLAPDQKMLADMGGIHRPTLVDWLPYDSIDIVFNRENVWANHMNHHPACITYNMYETVVDDDTAGWLPLLSKEEQNTAEFKVDYIASEDVTLEPESQPERLAKLEGSLVAEMKENMRLFRQRKGMDTNWDRDPGHSIQSEVVKFLGILEMMRRLDVDFCPFADKAGLTEAESYIVERLGLGTEKYNVHGSPFRDSKGYETYPEEQEREWNFVVGRVQKFLDRKKSFPVKKGKVFRGLPIHFGTSDKDEIRNYLMEDAQYSEEILGVARDEGVLFSVHCKMFGLLGGVQSVWLYFGIQEPLEHRKEAPGAGAESAGEPKSRSLDAGATGGPLPDSGGGVLMDT</sequence>
<protein>
    <recommendedName>
        <fullName evidence="4">C2 domain-containing protein</fullName>
    </recommendedName>
</protein>
<evidence type="ECO:0000256" key="1">
    <source>
        <dbReference type="ARBA" id="ARBA00004245"/>
    </source>
</evidence>
<feature type="domain" description="C2" evidence="4">
    <location>
        <begin position="75"/>
        <end position="214"/>
    </location>
</feature>
<dbReference type="Pfam" id="PF24656">
    <property type="entry name" value="CEPT76_peptidase"/>
    <property type="match status" value="1"/>
</dbReference>
<dbReference type="EMBL" id="CAUYUJ010015049">
    <property type="protein sequence ID" value="CAK0849290.1"/>
    <property type="molecule type" value="Genomic_DNA"/>
</dbReference>
<name>A0ABN9TTY5_9DINO</name>
<evidence type="ECO:0000313" key="6">
    <source>
        <dbReference type="Proteomes" id="UP001189429"/>
    </source>
</evidence>
<proteinExistence type="predicted"/>
<feature type="region of interest" description="Disordered" evidence="3">
    <location>
        <begin position="63"/>
        <end position="86"/>
    </location>
</feature>
<dbReference type="InterPro" id="IPR000008">
    <property type="entry name" value="C2_dom"/>
</dbReference>
<dbReference type="Pfam" id="PF00168">
    <property type="entry name" value="C2"/>
    <property type="match status" value="1"/>
</dbReference>
<dbReference type="Gene3D" id="2.60.40.150">
    <property type="entry name" value="C2 domain"/>
    <property type="match status" value="1"/>
</dbReference>